<proteinExistence type="predicted"/>
<name>A0A2T0W2F3_9RHOB</name>
<dbReference type="Proteomes" id="UP000238007">
    <property type="component" value="Unassembled WGS sequence"/>
</dbReference>
<comment type="caution">
    <text evidence="1">The sequence shown here is derived from an EMBL/GenBank/DDBJ whole genome shotgun (WGS) entry which is preliminary data.</text>
</comment>
<dbReference type="AlphaFoldDB" id="A0A2T0W2F3"/>
<keyword evidence="2" id="KW-1185">Reference proteome</keyword>
<accession>A0A2T0W2F3</accession>
<evidence type="ECO:0000313" key="2">
    <source>
        <dbReference type="Proteomes" id="UP000238007"/>
    </source>
</evidence>
<reference evidence="1 2" key="1">
    <citation type="submission" date="2018-03" db="EMBL/GenBank/DDBJ databases">
        <title>Genomic Encyclopedia of Archaeal and Bacterial Type Strains, Phase II (KMG-II): from individual species to whole genera.</title>
        <authorList>
            <person name="Goeker M."/>
        </authorList>
    </citation>
    <scope>NUCLEOTIDE SEQUENCE [LARGE SCALE GENOMIC DNA]</scope>
    <source>
        <strain evidence="1 2">DSM 101533</strain>
    </source>
</reference>
<organism evidence="1 2">
    <name type="scientific">Yoonia maritima</name>
    <dbReference type="NCBI Taxonomy" id="1435347"/>
    <lineage>
        <taxon>Bacteria</taxon>
        <taxon>Pseudomonadati</taxon>
        <taxon>Pseudomonadota</taxon>
        <taxon>Alphaproteobacteria</taxon>
        <taxon>Rhodobacterales</taxon>
        <taxon>Paracoccaceae</taxon>
        <taxon>Yoonia</taxon>
    </lineage>
</organism>
<sequence length="57" mass="6235">MKQPKDTPDEQQIANDISARLPAAGSLADRMMALQEAADKIGLVDPSFNQKSFFDVL</sequence>
<dbReference type="EMBL" id="PVTP01000002">
    <property type="protein sequence ID" value="PRY79360.1"/>
    <property type="molecule type" value="Genomic_DNA"/>
</dbReference>
<dbReference type="RefSeq" id="WP_165793305.1">
    <property type="nucleotide sequence ID" value="NZ_PVTP01000002.1"/>
</dbReference>
<gene>
    <name evidence="1" type="ORF">CLV80_1022</name>
</gene>
<evidence type="ECO:0000313" key="1">
    <source>
        <dbReference type="EMBL" id="PRY79360.1"/>
    </source>
</evidence>
<protein>
    <submittedName>
        <fullName evidence="1">Uncharacterized protein</fullName>
    </submittedName>
</protein>